<protein>
    <submittedName>
        <fullName evidence="1">Uncharacterized protein</fullName>
    </submittedName>
</protein>
<dbReference type="AlphaFoldDB" id="C5KFZ8"/>
<accession>C5KFZ8</accession>
<dbReference type="Proteomes" id="UP000007800">
    <property type="component" value="Unassembled WGS sequence"/>
</dbReference>
<dbReference type="EMBL" id="GG672895">
    <property type="protein sequence ID" value="EER16562.1"/>
    <property type="molecule type" value="Genomic_DNA"/>
</dbReference>
<evidence type="ECO:0000313" key="2">
    <source>
        <dbReference type="Proteomes" id="UP000007800"/>
    </source>
</evidence>
<dbReference type="RefSeq" id="XP_002784766.1">
    <property type="nucleotide sequence ID" value="XM_002784720.1"/>
</dbReference>
<proteinExistence type="predicted"/>
<keyword evidence="2" id="KW-1185">Reference proteome</keyword>
<reference evidence="1 2" key="1">
    <citation type="submission" date="2008-07" db="EMBL/GenBank/DDBJ databases">
        <authorList>
            <person name="El-Sayed N."/>
            <person name="Caler E."/>
            <person name="Inman J."/>
            <person name="Amedeo P."/>
            <person name="Hass B."/>
            <person name="Wortman J."/>
        </authorList>
    </citation>
    <scope>NUCLEOTIDE SEQUENCE [LARGE SCALE GENOMIC DNA]</scope>
    <source>
        <strain evidence="2">ATCC 50983 / TXsc</strain>
    </source>
</reference>
<gene>
    <name evidence="1" type="ORF">Pmar_PMAR017446</name>
</gene>
<name>C5KFZ8_PERM5</name>
<evidence type="ECO:0000313" key="1">
    <source>
        <dbReference type="EMBL" id="EER16562.1"/>
    </source>
</evidence>
<dbReference type="InParanoid" id="C5KFZ8"/>
<dbReference type="GeneID" id="9063645"/>
<sequence>MSILLVMTKDRSGAYRARRRRTRVLEQLDIYTRFVYYNDDPAVAENSSMLELLVRAGVFALASPTCLSNANSTCPCCDPLCHSWGFQKGMEHPTRLRSHLVCPYTGRIMLCGNSDK</sequence>
<organism evidence="2">
    <name type="scientific">Perkinsus marinus (strain ATCC 50983 / TXsc)</name>
    <dbReference type="NCBI Taxonomy" id="423536"/>
    <lineage>
        <taxon>Eukaryota</taxon>
        <taxon>Sar</taxon>
        <taxon>Alveolata</taxon>
        <taxon>Perkinsozoa</taxon>
        <taxon>Perkinsea</taxon>
        <taxon>Perkinsida</taxon>
        <taxon>Perkinsidae</taxon>
        <taxon>Perkinsus</taxon>
    </lineage>
</organism>